<dbReference type="PANTHER" id="PTHR35801">
    <property type="entry name" value="PHOSPHOSERINE PHOSPHATASE RSBX"/>
    <property type="match status" value="1"/>
</dbReference>
<dbReference type="SMART" id="SM00331">
    <property type="entry name" value="PP2C_SIG"/>
    <property type="match status" value="1"/>
</dbReference>
<sequence>MTAHGLAATLVRMDHYSAVHLAANAARATAQSCGLSGALPERAAVLASELASNVVKHAKNGALYIQKPPDGTGVQVIAVDHGPGMADPALCMADGYTSTNSLGSGLGAVQRMASELTIRSRPGAGTLVCARLSVPGSTPVTTEPALGTLLLTAEGEQECGDGWAVQRNHDSRTFAVIDGLGHGKAASDASRTAVQAFLDAGDAPLLELLDCLHKALRRTRGAAVALLRLRPGSVEHCGVGNVRAALTTPDGTVRRMSPRPGVVGWNLPAPHVERMTAPAGSSVVAHTDGIDDAWARQPTPALLRLPAPLLAAALAHSHRLSRDDATILVSGTTRGT</sequence>
<protein>
    <submittedName>
        <fullName evidence="2">SpoIIE family protein phosphatase</fullName>
    </submittedName>
</protein>
<feature type="domain" description="PPM-type phosphatase" evidence="1">
    <location>
        <begin position="143"/>
        <end position="332"/>
    </location>
</feature>
<dbReference type="Gene3D" id="3.30.565.10">
    <property type="entry name" value="Histidine kinase-like ATPase, C-terminal domain"/>
    <property type="match status" value="1"/>
</dbReference>
<keyword evidence="3" id="KW-1185">Reference proteome</keyword>
<dbReference type="InterPro" id="IPR003594">
    <property type="entry name" value="HATPase_dom"/>
</dbReference>
<dbReference type="Pfam" id="PF13581">
    <property type="entry name" value="HATPase_c_2"/>
    <property type="match status" value="1"/>
</dbReference>
<name>A0ABR7SWH1_9ACTN</name>
<dbReference type="SUPFAM" id="SSF55874">
    <property type="entry name" value="ATPase domain of HSP90 chaperone/DNA topoisomerase II/histidine kinase"/>
    <property type="match status" value="1"/>
</dbReference>
<dbReference type="InterPro" id="IPR039248">
    <property type="entry name" value="Ptase_RsbX"/>
</dbReference>
<organism evidence="2 3">
    <name type="scientific">Streptomyces polyasparticus</name>
    <dbReference type="NCBI Taxonomy" id="2767826"/>
    <lineage>
        <taxon>Bacteria</taxon>
        <taxon>Bacillati</taxon>
        <taxon>Actinomycetota</taxon>
        <taxon>Actinomycetes</taxon>
        <taxon>Kitasatosporales</taxon>
        <taxon>Streptomycetaceae</taxon>
        <taxon>Streptomyces</taxon>
    </lineage>
</organism>
<dbReference type="InterPro" id="IPR036890">
    <property type="entry name" value="HATPase_C_sf"/>
</dbReference>
<dbReference type="EMBL" id="JACTVJ010000030">
    <property type="protein sequence ID" value="MBC9718947.1"/>
    <property type="molecule type" value="Genomic_DNA"/>
</dbReference>
<dbReference type="InterPro" id="IPR001932">
    <property type="entry name" value="PPM-type_phosphatase-like_dom"/>
</dbReference>
<evidence type="ECO:0000313" key="2">
    <source>
        <dbReference type="EMBL" id="MBC9718947.1"/>
    </source>
</evidence>
<comment type="caution">
    <text evidence="2">The sequence shown here is derived from an EMBL/GenBank/DDBJ whole genome shotgun (WGS) entry which is preliminary data.</text>
</comment>
<dbReference type="Proteomes" id="UP000642284">
    <property type="component" value="Unassembled WGS sequence"/>
</dbReference>
<dbReference type="InterPro" id="IPR036457">
    <property type="entry name" value="PPM-type-like_dom_sf"/>
</dbReference>
<dbReference type="RefSeq" id="WP_187819387.1">
    <property type="nucleotide sequence ID" value="NZ_JACTVJ010000030.1"/>
</dbReference>
<gene>
    <name evidence="2" type="ORF">H9Y04_41115</name>
</gene>
<reference evidence="2 3" key="1">
    <citation type="submission" date="2020-08" db="EMBL/GenBank/DDBJ databases">
        <title>Genemic of Streptomyces polyaspartic.</title>
        <authorList>
            <person name="Liu W."/>
        </authorList>
    </citation>
    <scope>NUCLEOTIDE SEQUENCE [LARGE SCALE GENOMIC DNA]</scope>
    <source>
        <strain evidence="2 3">TRM66268-LWL</strain>
    </source>
</reference>
<evidence type="ECO:0000259" key="1">
    <source>
        <dbReference type="SMART" id="SM00331"/>
    </source>
</evidence>
<accession>A0ABR7SWH1</accession>
<dbReference type="Pfam" id="PF07228">
    <property type="entry name" value="SpoIIE"/>
    <property type="match status" value="1"/>
</dbReference>
<proteinExistence type="predicted"/>
<dbReference type="PANTHER" id="PTHR35801:SF1">
    <property type="entry name" value="PHOSPHOSERINE PHOSPHATASE RSBX"/>
    <property type="match status" value="1"/>
</dbReference>
<dbReference type="SUPFAM" id="SSF81606">
    <property type="entry name" value="PP2C-like"/>
    <property type="match status" value="1"/>
</dbReference>
<dbReference type="Gene3D" id="3.60.40.10">
    <property type="entry name" value="PPM-type phosphatase domain"/>
    <property type="match status" value="1"/>
</dbReference>
<evidence type="ECO:0000313" key="3">
    <source>
        <dbReference type="Proteomes" id="UP000642284"/>
    </source>
</evidence>